<dbReference type="PANTHER" id="PTHR36166:SF1">
    <property type="entry name" value="SRPBCC DOMAIN-CONTAINING PROTEIN"/>
    <property type="match status" value="1"/>
</dbReference>
<evidence type="ECO:0000313" key="1">
    <source>
        <dbReference type="EMBL" id="RKT71095.1"/>
    </source>
</evidence>
<name>A0A495XD99_9PSEU</name>
<sequence length="143" mass="15957">MQENELRTEILIDAPPSAVWAVLTDFGRYREWNDLVEYVSGVAEEGAEVRTRAAWGSPAEREFEGRITAVEPPSLLASEGGDPELFFGRHRWELSPEGTGTRLVNREAWTGPLADSVYAQSKDLLTAEFDAFNKALKTEVERG</sequence>
<dbReference type="CDD" id="cd07822">
    <property type="entry name" value="SRPBCC_4"/>
    <property type="match status" value="1"/>
</dbReference>
<dbReference type="PANTHER" id="PTHR36166">
    <property type="entry name" value="CHROMOSOME 9, WHOLE GENOME SHOTGUN SEQUENCE"/>
    <property type="match status" value="1"/>
</dbReference>
<evidence type="ECO:0000313" key="2">
    <source>
        <dbReference type="Proteomes" id="UP000272729"/>
    </source>
</evidence>
<dbReference type="InterPro" id="IPR023393">
    <property type="entry name" value="START-like_dom_sf"/>
</dbReference>
<dbReference type="Proteomes" id="UP000272729">
    <property type="component" value="Unassembled WGS sequence"/>
</dbReference>
<dbReference type="Gene3D" id="3.30.530.20">
    <property type="match status" value="1"/>
</dbReference>
<gene>
    <name evidence="1" type="ORF">DFJ66_4373</name>
</gene>
<keyword evidence="2" id="KW-1185">Reference proteome</keyword>
<comment type="caution">
    <text evidence="1">The sequence shown here is derived from an EMBL/GenBank/DDBJ whole genome shotgun (WGS) entry which is preliminary data.</text>
</comment>
<dbReference type="Pfam" id="PF10604">
    <property type="entry name" value="Polyketide_cyc2"/>
    <property type="match status" value="1"/>
</dbReference>
<dbReference type="AlphaFoldDB" id="A0A495XD99"/>
<dbReference type="RefSeq" id="WP_121223468.1">
    <property type="nucleotide sequence ID" value="NZ_JBIUBA010000020.1"/>
</dbReference>
<proteinExistence type="predicted"/>
<protein>
    <submittedName>
        <fullName evidence="1">Uncharacterized protein YndB with AHSA1/START domain</fullName>
    </submittedName>
</protein>
<organism evidence="1 2">
    <name type="scientific">Saccharothrix variisporea</name>
    <dbReference type="NCBI Taxonomy" id="543527"/>
    <lineage>
        <taxon>Bacteria</taxon>
        <taxon>Bacillati</taxon>
        <taxon>Actinomycetota</taxon>
        <taxon>Actinomycetes</taxon>
        <taxon>Pseudonocardiales</taxon>
        <taxon>Pseudonocardiaceae</taxon>
        <taxon>Saccharothrix</taxon>
    </lineage>
</organism>
<dbReference type="EMBL" id="RBXR01000001">
    <property type="protein sequence ID" value="RKT71095.1"/>
    <property type="molecule type" value="Genomic_DNA"/>
</dbReference>
<accession>A0A495XD99</accession>
<dbReference type="InterPro" id="IPR019587">
    <property type="entry name" value="Polyketide_cyclase/dehydratase"/>
</dbReference>
<dbReference type="OrthoDB" id="191189at2"/>
<dbReference type="SUPFAM" id="SSF55961">
    <property type="entry name" value="Bet v1-like"/>
    <property type="match status" value="1"/>
</dbReference>
<reference evidence="1 2" key="1">
    <citation type="submission" date="2018-10" db="EMBL/GenBank/DDBJ databases">
        <title>Sequencing the genomes of 1000 actinobacteria strains.</title>
        <authorList>
            <person name="Klenk H.-P."/>
        </authorList>
    </citation>
    <scope>NUCLEOTIDE SEQUENCE [LARGE SCALE GENOMIC DNA]</scope>
    <source>
        <strain evidence="1 2">DSM 43911</strain>
    </source>
</reference>